<dbReference type="EMBL" id="VDCI01000002">
    <property type="protein sequence ID" value="TNJ37329.1"/>
    <property type="molecule type" value="Genomic_DNA"/>
</dbReference>
<dbReference type="Pfam" id="PF04326">
    <property type="entry name" value="SLFN_AlbA_2"/>
    <property type="match status" value="1"/>
</dbReference>
<dbReference type="InterPro" id="IPR038461">
    <property type="entry name" value="Schlafen_AlbA_2_dom_sf"/>
</dbReference>
<evidence type="ECO:0000259" key="1">
    <source>
        <dbReference type="Pfam" id="PF04326"/>
    </source>
</evidence>
<keyword evidence="2" id="KW-0547">Nucleotide-binding</keyword>
<dbReference type="AlphaFoldDB" id="A0A5C4S2C9"/>
<organism evidence="2 3">
    <name type="scientific">Prosthecochloris vibrioformis</name>
    <name type="common">Chlorobium vibrioforme</name>
    <dbReference type="NCBI Taxonomy" id="1098"/>
    <lineage>
        <taxon>Bacteria</taxon>
        <taxon>Pseudomonadati</taxon>
        <taxon>Chlorobiota</taxon>
        <taxon>Chlorobiia</taxon>
        <taxon>Chlorobiales</taxon>
        <taxon>Chlorobiaceae</taxon>
        <taxon>Prosthecochloris</taxon>
    </lineage>
</organism>
<feature type="domain" description="Schlafen AlbA-2" evidence="1">
    <location>
        <begin position="21"/>
        <end position="134"/>
    </location>
</feature>
<dbReference type="GO" id="GO:0005524">
    <property type="term" value="F:ATP binding"/>
    <property type="evidence" value="ECO:0007669"/>
    <property type="project" value="UniProtKB-KW"/>
</dbReference>
<dbReference type="RefSeq" id="WP_139626287.1">
    <property type="nucleotide sequence ID" value="NZ_VDCI01000002.1"/>
</dbReference>
<dbReference type="Gene3D" id="3.30.950.30">
    <property type="entry name" value="Schlafen, AAA domain"/>
    <property type="match status" value="1"/>
</dbReference>
<comment type="caution">
    <text evidence="2">The sequence shown here is derived from an EMBL/GenBank/DDBJ whole genome shotgun (WGS) entry which is preliminary data.</text>
</comment>
<evidence type="ECO:0000313" key="2">
    <source>
        <dbReference type="EMBL" id="TNJ37329.1"/>
    </source>
</evidence>
<keyword evidence="3" id="KW-1185">Reference proteome</keyword>
<gene>
    <name evidence="2" type="ORF">FGF68_03665</name>
</gene>
<dbReference type="PANTHER" id="PTHR30595:SF6">
    <property type="entry name" value="SCHLAFEN ALBA-2 DOMAIN-CONTAINING PROTEIN"/>
    <property type="match status" value="1"/>
</dbReference>
<sequence>MSLAWPELHNAPLLGIIEQGEGRQTEFKRLVHSPRKIAKSIVAFANTEGGKILIGVDDDGRITGIHSEKEMLEILLEALRLHVAPEVALETEVVEYKHRFILVVTVPKSPHNPHWHVADNKKTLYVREGSSNRGVTSYTL</sequence>
<reference evidence="2 3" key="1">
    <citation type="submission" date="2019-05" db="EMBL/GenBank/DDBJ databases">
        <title>Draft Whole-Genome sequence of the green sulfur bacterium Prosthecochloris vibrioformis DSM 260.</title>
        <authorList>
            <person name="Meyer T.E."/>
            <person name="Kyndt J.A."/>
        </authorList>
    </citation>
    <scope>NUCLEOTIDE SEQUENCE [LARGE SCALE GENOMIC DNA]</scope>
    <source>
        <strain evidence="2 3">DSM 260</strain>
    </source>
</reference>
<dbReference type="PANTHER" id="PTHR30595">
    <property type="entry name" value="GLPR-RELATED TRANSCRIPTIONAL REPRESSOR"/>
    <property type="match status" value="1"/>
</dbReference>
<keyword evidence="2" id="KW-0067">ATP-binding</keyword>
<evidence type="ECO:0000313" key="3">
    <source>
        <dbReference type="Proteomes" id="UP000309544"/>
    </source>
</evidence>
<accession>A0A5C4S2C9</accession>
<dbReference type="Proteomes" id="UP000309544">
    <property type="component" value="Unassembled WGS sequence"/>
</dbReference>
<proteinExistence type="predicted"/>
<name>A0A5C4S2C9_PROVB</name>
<dbReference type="InterPro" id="IPR007421">
    <property type="entry name" value="Schlafen_AlbA_2_dom"/>
</dbReference>
<protein>
    <submittedName>
        <fullName evidence="2">ATP-binding protein</fullName>
    </submittedName>
</protein>